<reference evidence="2 3" key="1">
    <citation type="submission" date="2022-12" db="EMBL/GenBank/DDBJ databases">
        <title>Polyphasic characterization of Geotalea uranireducens NIT-SL11 newly isolated from a complex of sewage sludge and microbially reduced graphene oxide.</title>
        <authorList>
            <person name="Xie L."/>
            <person name="Yoshida N."/>
            <person name="Meng L."/>
        </authorList>
    </citation>
    <scope>NUCLEOTIDE SEQUENCE [LARGE SCALE GENOMIC DNA]</scope>
    <source>
        <strain evidence="2 3">NIT-SL11</strain>
    </source>
</reference>
<organism evidence="2 3">
    <name type="scientific">Geotalea uraniireducens</name>
    <dbReference type="NCBI Taxonomy" id="351604"/>
    <lineage>
        <taxon>Bacteria</taxon>
        <taxon>Pseudomonadati</taxon>
        <taxon>Thermodesulfobacteriota</taxon>
        <taxon>Desulfuromonadia</taxon>
        <taxon>Geobacterales</taxon>
        <taxon>Geobacteraceae</taxon>
        <taxon>Geotalea</taxon>
    </lineage>
</organism>
<dbReference type="InterPro" id="IPR001763">
    <property type="entry name" value="Rhodanese-like_dom"/>
</dbReference>
<gene>
    <name evidence="2" type="ORF">GURASL_17120</name>
</gene>
<keyword evidence="3" id="KW-1185">Reference proteome</keyword>
<dbReference type="PANTHER" id="PTHR44086">
    <property type="entry name" value="THIOSULFATE SULFURTRANSFERASE RDL2, MITOCHONDRIAL-RELATED"/>
    <property type="match status" value="1"/>
</dbReference>
<name>A0ABM8EJS8_9BACT</name>
<dbReference type="Gene3D" id="3.40.250.10">
    <property type="entry name" value="Rhodanese-like domain"/>
    <property type="match status" value="1"/>
</dbReference>
<evidence type="ECO:0000259" key="1">
    <source>
        <dbReference type="PROSITE" id="PS50206"/>
    </source>
</evidence>
<dbReference type="InterPro" id="IPR036873">
    <property type="entry name" value="Rhodanese-like_dom_sf"/>
</dbReference>
<dbReference type="RefSeq" id="WP_282003460.1">
    <property type="nucleotide sequence ID" value="NZ_AP027151.1"/>
</dbReference>
<dbReference type="Pfam" id="PF00581">
    <property type="entry name" value="Rhodanese"/>
    <property type="match status" value="1"/>
</dbReference>
<dbReference type="Proteomes" id="UP001317705">
    <property type="component" value="Chromosome"/>
</dbReference>
<protein>
    <submittedName>
        <fullName evidence="2">Sulfurtransferase</fullName>
    </submittedName>
</protein>
<dbReference type="EMBL" id="AP027151">
    <property type="protein sequence ID" value="BDV42789.1"/>
    <property type="molecule type" value="Genomic_DNA"/>
</dbReference>
<dbReference type="PROSITE" id="PS50206">
    <property type="entry name" value="RHODANESE_3"/>
    <property type="match status" value="1"/>
</dbReference>
<proteinExistence type="predicted"/>
<dbReference type="PANTHER" id="PTHR44086:SF13">
    <property type="entry name" value="THIOSULFATE SULFURTRANSFERASE PSPE"/>
    <property type="match status" value="1"/>
</dbReference>
<sequence length="102" mass="11537">MQAKELARLLKGKEQPCIIDVRSGFEYKTGHIPGAVHAPGWKILFRLAKLPREKEALLVVTCEHGPRAQLARTLLGSRGYRRVELLDGHMSGWRRANLPLEK</sequence>
<evidence type="ECO:0000313" key="2">
    <source>
        <dbReference type="EMBL" id="BDV42789.1"/>
    </source>
</evidence>
<dbReference type="SMART" id="SM00450">
    <property type="entry name" value="RHOD"/>
    <property type="match status" value="1"/>
</dbReference>
<feature type="domain" description="Rhodanese" evidence="1">
    <location>
        <begin position="12"/>
        <end position="102"/>
    </location>
</feature>
<dbReference type="CDD" id="cd00158">
    <property type="entry name" value="RHOD"/>
    <property type="match status" value="1"/>
</dbReference>
<dbReference type="SUPFAM" id="SSF52821">
    <property type="entry name" value="Rhodanese/Cell cycle control phosphatase"/>
    <property type="match status" value="1"/>
</dbReference>
<evidence type="ECO:0000313" key="3">
    <source>
        <dbReference type="Proteomes" id="UP001317705"/>
    </source>
</evidence>
<accession>A0ABM8EJS8</accession>